<comment type="cofactor">
    <cofactor evidence="1">
        <name>Zn(2+)</name>
        <dbReference type="ChEBI" id="CHEBI:29105"/>
    </cofactor>
</comment>
<dbReference type="Gene3D" id="3.40.390.10">
    <property type="entry name" value="Collagenase (Catalytic Domain)"/>
    <property type="match status" value="1"/>
</dbReference>
<evidence type="ECO:0000256" key="6">
    <source>
        <dbReference type="ARBA" id="ARBA00022833"/>
    </source>
</evidence>
<sequence length="364" mass="41270">MIEYDGIFVRRRNLPGPADFLLVPAGKTVSAAYDVSTGYDMSEGGTYNVAVDTYIEFVEGSVNKGINELGNSAMHLKTYHLSSKAVVFKVTENRFRKTLGQQARFLEKKDRLTAIIFSNRKAQENGKLGYKRSQDVNIPRDPIIKGGTEQQREELLEVHRASYHYVVAAITDLNNSPERVKKWFESARSDEADRVFKVIKNSLENDVFTYNFNCKPEYRLAYAYTYFNSHLIFICPAYLPQGIFSGSENKVGTIVHEIAHARVSKRDIIFGRWGCKNLARDEPYKALNNADNYPYFVETLYPFNSGVDAATTTPDGSTYLFKGNFLSDLKIMFLAFRLVGQFCLKSALEICLPSSVKDLTVFFV</sequence>
<evidence type="ECO:0000256" key="4">
    <source>
        <dbReference type="ARBA" id="ARBA00022723"/>
    </source>
</evidence>
<keyword evidence="6" id="KW-0862">Zinc</keyword>
<keyword evidence="10" id="KW-1185">Reference proteome</keyword>
<accession>A0ABN8MLN9</accession>
<evidence type="ECO:0000256" key="1">
    <source>
        <dbReference type="ARBA" id="ARBA00001947"/>
    </source>
</evidence>
<evidence type="ECO:0000256" key="7">
    <source>
        <dbReference type="ARBA" id="ARBA00023049"/>
    </source>
</evidence>
<dbReference type="SUPFAM" id="SSF55486">
    <property type="entry name" value="Metalloproteases ('zincins'), catalytic domain"/>
    <property type="match status" value="1"/>
</dbReference>
<evidence type="ECO:0000256" key="2">
    <source>
        <dbReference type="ARBA" id="ARBA00010279"/>
    </source>
</evidence>
<keyword evidence="3" id="KW-0645">Protease</keyword>
<evidence type="ECO:0000256" key="3">
    <source>
        <dbReference type="ARBA" id="ARBA00022670"/>
    </source>
</evidence>
<dbReference type="EMBL" id="CALNXI010000553">
    <property type="protein sequence ID" value="CAH3029108.1"/>
    <property type="molecule type" value="Genomic_DNA"/>
</dbReference>
<reference evidence="9 10" key="1">
    <citation type="submission" date="2022-05" db="EMBL/GenBank/DDBJ databases">
        <authorList>
            <consortium name="Genoscope - CEA"/>
            <person name="William W."/>
        </authorList>
    </citation>
    <scope>NUCLEOTIDE SEQUENCE [LARGE SCALE GENOMIC DNA]</scope>
</reference>
<protein>
    <recommendedName>
        <fullName evidence="8">Lysine-specific metallo-endopeptidase domain-containing protein</fullName>
    </recommendedName>
</protein>
<dbReference type="PANTHER" id="PTHR37016:SF3">
    <property type="entry name" value="NEUTRAL PROTEASE 2-RELATED"/>
    <property type="match status" value="1"/>
</dbReference>
<keyword evidence="7" id="KW-0482">Metalloprotease</keyword>
<dbReference type="PANTHER" id="PTHR37016">
    <property type="match status" value="1"/>
</dbReference>
<dbReference type="InterPro" id="IPR029463">
    <property type="entry name" value="Lys_MEP"/>
</dbReference>
<comment type="similarity">
    <text evidence="2">Belongs to the peptidase M35 family.</text>
</comment>
<evidence type="ECO:0000313" key="9">
    <source>
        <dbReference type="EMBL" id="CAH3029108.1"/>
    </source>
</evidence>
<evidence type="ECO:0000256" key="5">
    <source>
        <dbReference type="ARBA" id="ARBA00022801"/>
    </source>
</evidence>
<keyword evidence="5" id="KW-0378">Hydrolase</keyword>
<gene>
    <name evidence="9" type="ORF">PEVE_00035570</name>
</gene>
<dbReference type="Gene3D" id="2.60.40.2970">
    <property type="match status" value="1"/>
</dbReference>
<dbReference type="InterPro" id="IPR024079">
    <property type="entry name" value="MetalloPept_cat_dom_sf"/>
</dbReference>
<keyword evidence="4" id="KW-0479">Metal-binding</keyword>
<feature type="domain" description="Lysine-specific metallo-endopeptidase" evidence="8">
    <location>
        <begin position="171"/>
        <end position="298"/>
    </location>
</feature>
<dbReference type="Pfam" id="PF14521">
    <property type="entry name" value="Aspzincin_M35"/>
    <property type="match status" value="1"/>
</dbReference>
<name>A0ABN8MLN9_9CNID</name>
<evidence type="ECO:0000313" key="10">
    <source>
        <dbReference type="Proteomes" id="UP001159427"/>
    </source>
</evidence>
<comment type="caution">
    <text evidence="9">The sequence shown here is derived from an EMBL/GenBank/DDBJ whole genome shotgun (WGS) entry which is preliminary data.</text>
</comment>
<dbReference type="InterPro" id="IPR050414">
    <property type="entry name" value="Fungal_M35_metalloproteases"/>
</dbReference>
<dbReference type="SMART" id="SM01351">
    <property type="entry name" value="Aspzincin_M35"/>
    <property type="match status" value="1"/>
</dbReference>
<proteinExistence type="inferred from homology"/>
<organism evidence="9 10">
    <name type="scientific">Porites evermanni</name>
    <dbReference type="NCBI Taxonomy" id="104178"/>
    <lineage>
        <taxon>Eukaryota</taxon>
        <taxon>Metazoa</taxon>
        <taxon>Cnidaria</taxon>
        <taxon>Anthozoa</taxon>
        <taxon>Hexacorallia</taxon>
        <taxon>Scleractinia</taxon>
        <taxon>Fungiina</taxon>
        <taxon>Poritidae</taxon>
        <taxon>Porites</taxon>
    </lineage>
</organism>
<dbReference type="Proteomes" id="UP001159427">
    <property type="component" value="Unassembled WGS sequence"/>
</dbReference>
<evidence type="ECO:0000259" key="8">
    <source>
        <dbReference type="SMART" id="SM01351"/>
    </source>
</evidence>